<dbReference type="AlphaFoldDB" id="G3IGZ3"/>
<organism evidence="1 2">
    <name type="scientific">Cricetulus griseus</name>
    <name type="common">Chinese hamster</name>
    <name type="synonym">Cricetulus barabensis griseus</name>
    <dbReference type="NCBI Taxonomy" id="10029"/>
    <lineage>
        <taxon>Eukaryota</taxon>
        <taxon>Metazoa</taxon>
        <taxon>Chordata</taxon>
        <taxon>Craniata</taxon>
        <taxon>Vertebrata</taxon>
        <taxon>Euteleostomi</taxon>
        <taxon>Mammalia</taxon>
        <taxon>Eutheria</taxon>
        <taxon>Euarchontoglires</taxon>
        <taxon>Glires</taxon>
        <taxon>Rodentia</taxon>
        <taxon>Myomorpha</taxon>
        <taxon>Muroidea</taxon>
        <taxon>Cricetidae</taxon>
        <taxon>Cricetinae</taxon>
        <taxon>Cricetulus</taxon>
    </lineage>
</organism>
<dbReference type="EMBL" id="JH002672">
    <property type="protein sequence ID" value="EGW14163.1"/>
    <property type="molecule type" value="Genomic_DNA"/>
</dbReference>
<dbReference type="Proteomes" id="UP000001075">
    <property type="component" value="Unassembled WGS sequence"/>
</dbReference>
<sequence>MPLLHSVKESQAAASPGLYPHIMCLLSATTHLCCCLHRLCHHLVLREEQTFRDKLGMERSPLGRQVPQFLVPR</sequence>
<proteinExistence type="predicted"/>
<evidence type="ECO:0000313" key="2">
    <source>
        <dbReference type="Proteomes" id="UP000001075"/>
    </source>
</evidence>
<gene>
    <name evidence="1" type="ORF">I79_023070</name>
</gene>
<protein>
    <submittedName>
        <fullName evidence="1">Uncharacterized protein</fullName>
    </submittedName>
</protein>
<accession>G3IGZ3</accession>
<reference evidence="2" key="1">
    <citation type="journal article" date="2011" name="Nat. Biotechnol.">
        <title>The genomic sequence of the Chinese hamster ovary (CHO)-K1 cell line.</title>
        <authorList>
            <person name="Xu X."/>
            <person name="Nagarajan H."/>
            <person name="Lewis N.E."/>
            <person name="Pan S."/>
            <person name="Cai Z."/>
            <person name="Liu X."/>
            <person name="Chen W."/>
            <person name="Xie M."/>
            <person name="Wang W."/>
            <person name="Hammond S."/>
            <person name="Andersen M.R."/>
            <person name="Neff N."/>
            <person name="Passarelli B."/>
            <person name="Koh W."/>
            <person name="Fan H.C."/>
            <person name="Wang J."/>
            <person name="Gui Y."/>
            <person name="Lee K.H."/>
            <person name="Betenbaugh M.J."/>
            <person name="Quake S.R."/>
            <person name="Famili I."/>
            <person name="Palsson B.O."/>
            <person name="Wang J."/>
        </authorList>
    </citation>
    <scope>NUCLEOTIDE SEQUENCE [LARGE SCALE GENOMIC DNA]</scope>
    <source>
        <strain evidence="2">CHO K1 cell line</strain>
    </source>
</reference>
<evidence type="ECO:0000313" key="1">
    <source>
        <dbReference type="EMBL" id="EGW14163.1"/>
    </source>
</evidence>
<dbReference type="InParanoid" id="G3IGZ3"/>
<name>G3IGZ3_CRIGR</name>